<dbReference type="PROSITE" id="PS50110">
    <property type="entry name" value="RESPONSE_REGULATORY"/>
    <property type="match status" value="1"/>
</dbReference>
<gene>
    <name evidence="5" type="ORF">H8E23_14465</name>
</gene>
<organism evidence="5 6">
    <name type="scientific">Candidatus Desulfatibia profunda</name>
    <dbReference type="NCBI Taxonomy" id="2841695"/>
    <lineage>
        <taxon>Bacteria</taxon>
        <taxon>Pseudomonadati</taxon>
        <taxon>Thermodesulfobacteriota</taxon>
        <taxon>Desulfobacteria</taxon>
        <taxon>Desulfobacterales</taxon>
        <taxon>Desulfobacterales incertae sedis</taxon>
        <taxon>Candidatus Desulfatibia</taxon>
    </lineage>
</organism>
<dbReference type="SUPFAM" id="SSF52172">
    <property type="entry name" value="CheY-like"/>
    <property type="match status" value="1"/>
</dbReference>
<keyword evidence="3" id="KW-0812">Transmembrane</keyword>
<evidence type="ECO:0000259" key="4">
    <source>
        <dbReference type="PROSITE" id="PS50110"/>
    </source>
</evidence>
<dbReference type="GO" id="GO:0000160">
    <property type="term" value="P:phosphorelay signal transduction system"/>
    <property type="evidence" value="ECO:0007669"/>
    <property type="project" value="InterPro"/>
</dbReference>
<evidence type="ECO:0000313" key="5">
    <source>
        <dbReference type="EMBL" id="MBC8362586.1"/>
    </source>
</evidence>
<dbReference type="InterPro" id="IPR011006">
    <property type="entry name" value="CheY-like_superfamily"/>
</dbReference>
<feature type="modified residue" description="4-aspartylphosphate" evidence="2">
    <location>
        <position position="109"/>
    </location>
</feature>
<dbReference type="SMART" id="SM00448">
    <property type="entry name" value="REC"/>
    <property type="match status" value="1"/>
</dbReference>
<evidence type="ECO:0000313" key="6">
    <source>
        <dbReference type="Proteomes" id="UP000603434"/>
    </source>
</evidence>
<keyword evidence="1 2" id="KW-0597">Phosphoprotein</keyword>
<dbReference type="Gene3D" id="6.10.340.10">
    <property type="match status" value="1"/>
</dbReference>
<dbReference type="AlphaFoldDB" id="A0A8J6TNK8"/>
<evidence type="ECO:0000256" key="2">
    <source>
        <dbReference type="PROSITE-ProRule" id="PRU00169"/>
    </source>
</evidence>
<dbReference type="CDD" id="cd00156">
    <property type="entry name" value="REC"/>
    <property type="match status" value="1"/>
</dbReference>
<feature type="transmembrane region" description="Helical" evidence="3">
    <location>
        <begin position="12"/>
        <end position="35"/>
    </location>
</feature>
<keyword evidence="3" id="KW-0472">Membrane</keyword>
<sequence length="169" mass="18780">MKKRLWDETIQNFGLIGLAILLLSISLVFILKFAITDRLSQITEHFSDTEKQKEGVKIGYIEIGGRDEIATLTGSFNKLGCRVFIAGGGKEAVELYKANKDEIDLVILDMIMPQMGGSDTYDRLKAINPNVKVLLSSGYSVNGQATRILERGCSGFIQKPFYLIDLSKK</sequence>
<dbReference type="Pfam" id="PF00072">
    <property type="entry name" value="Response_reg"/>
    <property type="match status" value="1"/>
</dbReference>
<reference evidence="5 6" key="1">
    <citation type="submission" date="2020-08" db="EMBL/GenBank/DDBJ databases">
        <title>Bridging the membrane lipid divide: bacteria of the FCB group superphylum have the potential to synthesize archaeal ether lipids.</title>
        <authorList>
            <person name="Villanueva L."/>
            <person name="Von Meijenfeldt F.A.B."/>
            <person name="Westbye A.B."/>
            <person name="Yadav S."/>
            <person name="Hopmans E.C."/>
            <person name="Dutilh B.E."/>
            <person name="Sinninghe Damste J.S."/>
        </authorList>
    </citation>
    <scope>NUCLEOTIDE SEQUENCE [LARGE SCALE GENOMIC DNA]</scope>
    <source>
        <strain evidence="5">NIOZ-UU30</strain>
    </source>
</reference>
<feature type="domain" description="Response regulatory" evidence="4">
    <location>
        <begin position="58"/>
        <end position="169"/>
    </location>
</feature>
<protein>
    <submittedName>
        <fullName evidence="5">Response regulator</fullName>
    </submittedName>
</protein>
<proteinExistence type="predicted"/>
<dbReference type="Gene3D" id="3.20.20.70">
    <property type="entry name" value="Aldolase class I"/>
    <property type="match status" value="1"/>
</dbReference>
<accession>A0A8J6TNK8</accession>
<dbReference type="InterPro" id="IPR013785">
    <property type="entry name" value="Aldolase_TIM"/>
</dbReference>
<comment type="caution">
    <text evidence="5">The sequence shown here is derived from an EMBL/GenBank/DDBJ whole genome shotgun (WGS) entry which is preliminary data.</text>
</comment>
<dbReference type="PANTHER" id="PTHR44591">
    <property type="entry name" value="STRESS RESPONSE REGULATOR PROTEIN 1"/>
    <property type="match status" value="1"/>
</dbReference>
<evidence type="ECO:0000256" key="3">
    <source>
        <dbReference type="SAM" id="Phobius"/>
    </source>
</evidence>
<dbReference type="InterPro" id="IPR001789">
    <property type="entry name" value="Sig_transdc_resp-reg_receiver"/>
</dbReference>
<dbReference type="Proteomes" id="UP000603434">
    <property type="component" value="Unassembled WGS sequence"/>
</dbReference>
<evidence type="ECO:0000256" key="1">
    <source>
        <dbReference type="ARBA" id="ARBA00022553"/>
    </source>
</evidence>
<name>A0A8J6TNK8_9BACT</name>
<dbReference type="PANTHER" id="PTHR44591:SF3">
    <property type="entry name" value="RESPONSE REGULATORY DOMAIN-CONTAINING PROTEIN"/>
    <property type="match status" value="1"/>
</dbReference>
<dbReference type="InterPro" id="IPR050595">
    <property type="entry name" value="Bact_response_regulator"/>
</dbReference>
<dbReference type="EMBL" id="JACNJH010000205">
    <property type="protein sequence ID" value="MBC8362586.1"/>
    <property type="molecule type" value="Genomic_DNA"/>
</dbReference>
<keyword evidence="3" id="KW-1133">Transmembrane helix</keyword>